<evidence type="ECO:0000313" key="3">
    <source>
        <dbReference type="EMBL" id="GLS72272.1"/>
    </source>
</evidence>
<name>A0AA37TLT2_9HYPH</name>
<dbReference type="EMBL" id="BSPL01000020">
    <property type="protein sequence ID" value="GLS72272.1"/>
    <property type="molecule type" value="Genomic_DNA"/>
</dbReference>
<accession>A0AA37TLT2</accession>
<gene>
    <name evidence="3" type="ORF">GCM10007890_42850</name>
</gene>
<reference evidence="4" key="1">
    <citation type="journal article" date="2019" name="Int. J. Syst. Evol. Microbiol.">
        <title>The Global Catalogue of Microorganisms (GCM) 10K type strain sequencing project: providing services to taxonomists for standard genome sequencing and annotation.</title>
        <authorList>
            <consortium name="The Broad Institute Genomics Platform"/>
            <consortium name="The Broad Institute Genome Sequencing Center for Infectious Disease"/>
            <person name="Wu L."/>
            <person name="Ma J."/>
        </authorList>
    </citation>
    <scope>NUCLEOTIDE SEQUENCE [LARGE SCALE GENOMIC DNA]</scope>
    <source>
        <strain evidence="4">NBRC 103632</strain>
    </source>
</reference>
<feature type="region of interest" description="Disordered" evidence="1">
    <location>
        <begin position="25"/>
        <end position="86"/>
    </location>
</feature>
<dbReference type="AlphaFoldDB" id="A0AA37TLT2"/>
<keyword evidence="4" id="KW-1185">Reference proteome</keyword>
<dbReference type="RefSeq" id="WP_238198492.1">
    <property type="nucleotide sequence ID" value="NZ_BPQZ01000024.1"/>
</dbReference>
<evidence type="ECO:0000256" key="2">
    <source>
        <dbReference type="SAM" id="SignalP"/>
    </source>
</evidence>
<feature type="chain" id="PRO_5041412565" evidence="2">
    <location>
        <begin position="21"/>
        <end position="86"/>
    </location>
</feature>
<proteinExistence type="predicted"/>
<protein>
    <submittedName>
        <fullName evidence="3">Uncharacterized protein</fullName>
    </submittedName>
</protein>
<comment type="caution">
    <text evidence="3">The sequence shown here is derived from an EMBL/GenBank/DDBJ whole genome shotgun (WGS) entry which is preliminary data.</text>
</comment>
<evidence type="ECO:0000256" key="1">
    <source>
        <dbReference type="SAM" id="MobiDB-lite"/>
    </source>
</evidence>
<sequence>MNKLIALTVAATVCAGPAFAQAYRPGPDCGQDPETTGSLTVDPRSLHLPGERSDRVKVTPPEDSWQEEAREEAERHRRDLLACGVD</sequence>
<evidence type="ECO:0000313" key="4">
    <source>
        <dbReference type="Proteomes" id="UP001157440"/>
    </source>
</evidence>
<organism evidence="3 4">
    <name type="scientific">Methylobacterium tardum</name>
    <dbReference type="NCBI Taxonomy" id="374432"/>
    <lineage>
        <taxon>Bacteria</taxon>
        <taxon>Pseudomonadati</taxon>
        <taxon>Pseudomonadota</taxon>
        <taxon>Alphaproteobacteria</taxon>
        <taxon>Hyphomicrobiales</taxon>
        <taxon>Methylobacteriaceae</taxon>
        <taxon>Methylobacterium</taxon>
    </lineage>
</organism>
<feature type="signal peptide" evidence="2">
    <location>
        <begin position="1"/>
        <end position="20"/>
    </location>
</feature>
<keyword evidence="2" id="KW-0732">Signal</keyword>
<dbReference type="Proteomes" id="UP001157440">
    <property type="component" value="Unassembled WGS sequence"/>
</dbReference>